<name>A0A6G1H3D4_9PEZI</name>
<evidence type="ECO:0000313" key="2">
    <source>
        <dbReference type="EMBL" id="KAF1987665.1"/>
    </source>
</evidence>
<dbReference type="Proteomes" id="UP000800041">
    <property type="component" value="Unassembled WGS sequence"/>
</dbReference>
<dbReference type="EMBL" id="ML977151">
    <property type="protein sequence ID" value="KAF1987665.1"/>
    <property type="molecule type" value="Genomic_DNA"/>
</dbReference>
<evidence type="ECO:0000313" key="3">
    <source>
        <dbReference type="Proteomes" id="UP000800041"/>
    </source>
</evidence>
<organism evidence="2 3">
    <name type="scientific">Aulographum hederae CBS 113979</name>
    <dbReference type="NCBI Taxonomy" id="1176131"/>
    <lineage>
        <taxon>Eukaryota</taxon>
        <taxon>Fungi</taxon>
        <taxon>Dikarya</taxon>
        <taxon>Ascomycota</taxon>
        <taxon>Pezizomycotina</taxon>
        <taxon>Dothideomycetes</taxon>
        <taxon>Pleosporomycetidae</taxon>
        <taxon>Aulographales</taxon>
        <taxon>Aulographaceae</taxon>
    </lineage>
</organism>
<dbReference type="AlphaFoldDB" id="A0A6G1H3D4"/>
<proteinExistence type="predicted"/>
<evidence type="ECO:0000256" key="1">
    <source>
        <dbReference type="SAM" id="MobiDB-lite"/>
    </source>
</evidence>
<reference evidence="2" key="1">
    <citation type="journal article" date="2020" name="Stud. Mycol.">
        <title>101 Dothideomycetes genomes: a test case for predicting lifestyles and emergence of pathogens.</title>
        <authorList>
            <person name="Haridas S."/>
            <person name="Albert R."/>
            <person name="Binder M."/>
            <person name="Bloem J."/>
            <person name="Labutti K."/>
            <person name="Salamov A."/>
            <person name="Andreopoulos B."/>
            <person name="Baker S."/>
            <person name="Barry K."/>
            <person name="Bills G."/>
            <person name="Bluhm B."/>
            <person name="Cannon C."/>
            <person name="Castanera R."/>
            <person name="Culley D."/>
            <person name="Daum C."/>
            <person name="Ezra D."/>
            <person name="Gonzalez J."/>
            <person name="Henrissat B."/>
            <person name="Kuo A."/>
            <person name="Liang C."/>
            <person name="Lipzen A."/>
            <person name="Lutzoni F."/>
            <person name="Magnuson J."/>
            <person name="Mondo S."/>
            <person name="Nolan M."/>
            <person name="Ohm R."/>
            <person name="Pangilinan J."/>
            <person name="Park H.-J."/>
            <person name="Ramirez L."/>
            <person name="Alfaro M."/>
            <person name="Sun H."/>
            <person name="Tritt A."/>
            <person name="Yoshinaga Y."/>
            <person name="Zwiers L.-H."/>
            <person name="Turgeon B."/>
            <person name="Goodwin S."/>
            <person name="Spatafora J."/>
            <person name="Crous P."/>
            <person name="Grigoriev I."/>
        </authorList>
    </citation>
    <scope>NUCLEOTIDE SEQUENCE</scope>
    <source>
        <strain evidence="2">CBS 113979</strain>
    </source>
</reference>
<keyword evidence="3" id="KW-1185">Reference proteome</keyword>
<sequence>MIMGYPAITTELGLSSSCICVTANEEAEGTAPPAYTPSADKSAAASEKEKLPVLTTKKEGQSDYWKHNRNVFFSFSGKEAYVVRWGDNFKHIGGRDCAKTLDTHEVEDLHMAALAPDGTAVGIYTDSLTKSLVTTFNTFTQKKPSWWQFLRKRGFKHFKKHEGSYGKLERWMEKNIRARTPEELKNTFITFGPNESWFAISGNSVDWHNLPADLEHQLKNTSTSLNGTRSLPICVALGVASHWAVVWDDARVAYSHNILSFYPSLRNTYAKKGITHVALHPQRRDTFALHTRDGDIWLKAHVRAALGDAFKYMQNRCKEEKLSKNMVLTTTVCNIKNVMHIHMDEKTRWDKVRWY</sequence>
<protein>
    <submittedName>
        <fullName evidence="2">Uncharacterized protein</fullName>
    </submittedName>
</protein>
<gene>
    <name evidence="2" type="ORF">K402DRAFT_375017</name>
</gene>
<accession>A0A6G1H3D4</accession>
<feature type="region of interest" description="Disordered" evidence="1">
    <location>
        <begin position="29"/>
        <end position="50"/>
    </location>
</feature>